<sequence>MFADARCFRGDSSFVPSARKTGAALTMRAMLLSDPAEADNKSELEVLAEDVTAATERLRARGTAIS</sequence>
<reference evidence="2 3" key="1">
    <citation type="submission" date="2015-04" db="EMBL/GenBank/DDBJ databases">
        <title>Comparative genomics of rhizobia nodulating Arachis hypogaea in China.</title>
        <authorList>
            <person name="Li Y."/>
        </authorList>
    </citation>
    <scope>NUCLEOTIDE SEQUENCE [LARGE SCALE GENOMIC DNA]</scope>
    <source>
        <strain evidence="2 3">CCBAU 51757</strain>
    </source>
</reference>
<dbReference type="InterPro" id="IPR000825">
    <property type="entry name" value="SUF_FeS_clus_asmbl_SufBD_core"/>
</dbReference>
<comment type="caution">
    <text evidence="2">The sequence shown here is derived from an EMBL/GenBank/DDBJ whole genome shotgun (WGS) entry which is preliminary data.</text>
</comment>
<keyword evidence="3" id="KW-1185">Reference proteome</keyword>
<organism evidence="2 3">
    <name type="scientific">Bradyrhizobium nanningense</name>
    <dbReference type="NCBI Taxonomy" id="1325118"/>
    <lineage>
        <taxon>Bacteria</taxon>
        <taxon>Pseudomonadati</taxon>
        <taxon>Pseudomonadota</taxon>
        <taxon>Alphaproteobacteria</taxon>
        <taxon>Hyphomicrobiales</taxon>
        <taxon>Nitrobacteraceae</taxon>
        <taxon>Bradyrhizobium</taxon>
    </lineage>
</organism>
<dbReference type="SUPFAM" id="SSF101960">
    <property type="entry name" value="Stabilizer of iron transporter SufD"/>
    <property type="match status" value="1"/>
</dbReference>
<accession>A0A4Q0SIF1</accession>
<dbReference type="Pfam" id="PF01458">
    <property type="entry name" value="SUFBD_core"/>
    <property type="match status" value="1"/>
</dbReference>
<evidence type="ECO:0000313" key="2">
    <source>
        <dbReference type="EMBL" id="RXH38049.1"/>
    </source>
</evidence>
<dbReference type="EMBL" id="LBJQ01000006">
    <property type="protein sequence ID" value="RXH38049.1"/>
    <property type="molecule type" value="Genomic_DNA"/>
</dbReference>
<dbReference type="AlphaFoldDB" id="A0A4Q0SIF1"/>
<gene>
    <name evidence="2" type="ORF">XH99_01955</name>
</gene>
<proteinExistence type="predicted"/>
<name>A0A4Q0SIF1_9BRAD</name>
<evidence type="ECO:0000313" key="3">
    <source>
        <dbReference type="Proteomes" id="UP000289546"/>
    </source>
</evidence>
<protein>
    <recommendedName>
        <fullName evidence="1">SUF system FeS cluster assembly SufBD core domain-containing protein</fullName>
    </recommendedName>
</protein>
<dbReference type="InterPro" id="IPR037284">
    <property type="entry name" value="SUF_FeS_clus_asmbl_SufBD_sf"/>
</dbReference>
<feature type="domain" description="SUF system FeS cluster assembly SufBD core" evidence="1">
    <location>
        <begin position="7"/>
        <end position="54"/>
    </location>
</feature>
<dbReference type="Proteomes" id="UP000289546">
    <property type="component" value="Unassembled WGS sequence"/>
</dbReference>
<evidence type="ECO:0000259" key="1">
    <source>
        <dbReference type="Pfam" id="PF01458"/>
    </source>
</evidence>